<organism evidence="3 4">
    <name type="scientific">Giardia muris</name>
    <dbReference type="NCBI Taxonomy" id="5742"/>
    <lineage>
        <taxon>Eukaryota</taxon>
        <taxon>Metamonada</taxon>
        <taxon>Diplomonadida</taxon>
        <taxon>Hexamitidae</taxon>
        <taxon>Giardiinae</taxon>
        <taxon>Giardia</taxon>
    </lineage>
</organism>
<keyword evidence="1" id="KW-0040">ANK repeat</keyword>
<comment type="caution">
    <text evidence="3">The sequence shown here is derived from an EMBL/GenBank/DDBJ whole genome shotgun (WGS) entry which is preliminary data.</text>
</comment>
<evidence type="ECO:0000313" key="3">
    <source>
        <dbReference type="EMBL" id="TNJ28924.1"/>
    </source>
</evidence>
<evidence type="ECO:0000259" key="2">
    <source>
        <dbReference type="PROSITE" id="PS50011"/>
    </source>
</evidence>
<evidence type="ECO:0000256" key="1">
    <source>
        <dbReference type="PROSITE-ProRule" id="PRU00023"/>
    </source>
</evidence>
<dbReference type="Gene3D" id="1.25.40.20">
    <property type="entry name" value="Ankyrin repeat-containing domain"/>
    <property type="match status" value="2"/>
</dbReference>
<dbReference type="InterPro" id="IPR002110">
    <property type="entry name" value="Ankyrin_rpt"/>
</dbReference>
<dbReference type="GO" id="GO:0005524">
    <property type="term" value="F:ATP binding"/>
    <property type="evidence" value="ECO:0007669"/>
    <property type="project" value="InterPro"/>
</dbReference>
<dbReference type="SUPFAM" id="SSF48403">
    <property type="entry name" value="Ankyrin repeat"/>
    <property type="match status" value="1"/>
</dbReference>
<dbReference type="GO" id="GO:0004672">
    <property type="term" value="F:protein kinase activity"/>
    <property type="evidence" value="ECO:0007669"/>
    <property type="project" value="InterPro"/>
</dbReference>
<reference evidence="3 4" key="1">
    <citation type="submission" date="2019-05" db="EMBL/GenBank/DDBJ databases">
        <title>The compact genome of Giardia muris reveals important steps in the evolution of intestinal protozoan parasites.</title>
        <authorList>
            <person name="Xu F."/>
            <person name="Jimenez-Gonzalez A."/>
            <person name="Einarsson E."/>
            <person name="Astvaldsson A."/>
            <person name="Peirasmaki D."/>
            <person name="Eckmann L."/>
            <person name="Andersson J.O."/>
            <person name="Svard S.G."/>
            <person name="Jerlstrom-Hultqvist J."/>
        </authorList>
    </citation>
    <scope>NUCLEOTIDE SEQUENCE [LARGE SCALE GENOMIC DNA]</scope>
    <source>
        <strain evidence="3 4">Roberts-Thomson</strain>
    </source>
</reference>
<keyword evidence="3" id="KW-0808">Transferase</keyword>
<dbReference type="Gene3D" id="1.10.510.10">
    <property type="entry name" value="Transferase(Phosphotransferase) domain 1"/>
    <property type="match status" value="1"/>
</dbReference>
<dbReference type="PROSITE" id="PS50011">
    <property type="entry name" value="PROTEIN_KINASE_DOM"/>
    <property type="match status" value="1"/>
</dbReference>
<dbReference type="OrthoDB" id="426293at2759"/>
<dbReference type="InterPro" id="IPR000719">
    <property type="entry name" value="Prot_kinase_dom"/>
</dbReference>
<accession>A0A4Z1SST4</accession>
<dbReference type="AlphaFoldDB" id="A0A4Z1SST4"/>
<dbReference type="VEuPathDB" id="GiardiaDB:GMRT_11133"/>
<keyword evidence="4" id="KW-1185">Reference proteome</keyword>
<keyword evidence="3" id="KW-0418">Kinase</keyword>
<name>A0A4Z1SST4_GIAMU</name>
<dbReference type="InterPro" id="IPR011009">
    <property type="entry name" value="Kinase-like_dom_sf"/>
</dbReference>
<evidence type="ECO:0000313" key="4">
    <source>
        <dbReference type="Proteomes" id="UP000315496"/>
    </source>
</evidence>
<dbReference type="PROSITE" id="PS50088">
    <property type="entry name" value="ANK_REPEAT"/>
    <property type="match status" value="1"/>
</dbReference>
<dbReference type="SUPFAM" id="SSF56112">
    <property type="entry name" value="Protein kinase-like (PK-like)"/>
    <property type="match status" value="1"/>
</dbReference>
<dbReference type="Pfam" id="PF12796">
    <property type="entry name" value="Ank_2"/>
    <property type="match status" value="2"/>
</dbReference>
<gene>
    <name evidence="3" type="ORF">GMRT_11133</name>
</gene>
<dbReference type="SMART" id="SM00248">
    <property type="entry name" value="ANK"/>
    <property type="match status" value="6"/>
</dbReference>
<feature type="repeat" description="ANK" evidence="1">
    <location>
        <begin position="796"/>
        <end position="828"/>
    </location>
</feature>
<dbReference type="PANTHER" id="PTHR24120:SF4">
    <property type="entry name" value="GH07239P"/>
    <property type="match status" value="1"/>
</dbReference>
<dbReference type="PANTHER" id="PTHR24120">
    <property type="entry name" value="GH07239P"/>
    <property type="match status" value="1"/>
</dbReference>
<proteinExistence type="predicted"/>
<dbReference type="EMBL" id="VDLU01000002">
    <property type="protein sequence ID" value="TNJ28924.1"/>
    <property type="molecule type" value="Genomic_DNA"/>
</dbReference>
<dbReference type="Proteomes" id="UP000315496">
    <property type="component" value="Chromosome 2"/>
</dbReference>
<protein>
    <submittedName>
        <fullName evidence="3">Kinase, NEK</fullName>
    </submittedName>
</protein>
<dbReference type="SMART" id="SM00220">
    <property type="entry name" value="S_TKc"/>
    <property type="match status" value="1"/>
</dbReference>
<dbReference type="PROSITE" id="PS50297">
    <property type="entry name" value="ANK_REP_REGION"/>
    <property type="match status" value="1"/>
</dbReference>
<dbReference type="InterPro" id="IPR036770">
    <property type="entry name" value="Ankyrin_rpt-contain_sf"/>
</dbReference>
<feature type="domain" description="Protein kinase" evidence="2">
    <location>
        <begin position="1"/>
        <end position="258"/>
    </location>
</feature>
<sequence length="858" mass="97316">MENAFDCPDLEAARGITIYREGPLQLRVLLRGRHKRDLAAHYMRLSNTLAYIEHPNVMPVDVVCTDSPTGFLLIGRGDFEPLIKEEEDRPEPNQLATICWRVMACFCSLFGSIARPFRRGNVLTILPMYDINAEDLFICATTGHVMVLPRIPLYAENTEAMRRTYANRRETAAPEVLQGGEWDRASVAWSLGCVLYRLCYGRYPFPQEAQLAAIATGALRLPMLQGPLSIIRDLIGQLLVREPASRLRFADLVTRPEVLVHLRRIPLPQFVSYSSYYKQLFGVQRTYWDLAQAYQNTVEKSRMVEERSELVEELKFIVRDLPGFVPLECLGRNELFTTYIIQCPETELRALCRVYALTCTTATNYLARYLKLKTRRYHTLLPKVLLGKVSPSDRYAYELVEDETMIPLWSHLSPEGVGIDEEWLWRLISETLDLLHTLSFEGGDEIRTLFGQYFTIKKEAYYIASDYTLRLLEFNGTSQLLKIHRSQYSASQPSEYRVHNSLNELGHVVYELCRGEELSQKELEQIVSSTPVEPVGNQLYSSLATSLSRSISLEQPGVAEQFLGQAYTTDLHHLVHLLLSAQRENEGIIDVILRTPQVYNRIRPETRFRLDGLNPLQLSILQNDENAFLSNLEGHLAKKDRLGRTALFIAAQYGRYQFINSISDYEGEYVDTQGRTAMMAAVANGHFECLELLLKFCLRRQDMLGNTALMYAIIYGRQGMIELLKPEVKQCTRKGQTALMLGAFLGYSEGVGKLLFYEACFASRSGWTALMYAAVANNVSGIKDLRVEEARLQNRKGQTALMIAALKGHQEAVDALLRFEAGMRDQDGHTAFFLASAKGHTACAGALQPFEQPHTILS</sequence>